<evidence type="ECO:0000259" key="1">
    <source>
        <dbReference type="PROSITE" id="PS51781"/>
    </source>
</evidence>
<dbReference type="Pfam" id="PF08308">
    <property type="entry name" value="PEGA"/>
    <property type="match status" value="1"/>
</dbReference>
<dbReference type="Pfam" id="PF08239">
    <property type="entry name" value="SH3_3"/>
    <property type="match status" value="1"/>
</dbReference>
<sequence length="283" mass="30416">MRGKTLAVLLIFFGVFLFVVYKLIAGPQGNIAGLKVISQPEATIFLNDKEIGKTPYDQKQPPGEYVLKLVPDEGQATAVPWQGKVLLTPQVLTYVKRELGLSEVASSGEIVTMEKISGGETQIAVFATPDAASVLLDGIDRGVTPLNLSISAGEHDLALTSTGYIGRTVRVKTVEGYKVTVNFQLAVAGDAMPAESATPTVAPATAEEAETTPANQGAFVKINDTPTDFLRVRFDATTSSSEVARLNPGTKVPFIEEKSGWFKVEYETGKEGWISSRYAERTN</sequence>
<protein>
    <submittedName>
        <fullName evidence="2">PEGA domain protein</fullName>
    </submittedName>
</protein>
<accession>A0A0G1C8Z8</accession>
<dbReference type="EMBL" id="LCDD01000023">
    <property type="protein sequence ID" value="KKS46088.1"/>
    <property type="molecule type" value="Genomic_DNA"/>
</dbReference>
<evidence type="ECO:0000313" key="3">
    <source>
        <dbReference type="Proteomes" id="UP000034320"/>
    </source>
</evidence>
<dbReference type="InterPro" id="IPR013229">
    <property type="entry name" value="PEGA"/>
</dbReference>
<dbReference type="Proteomes" id="UP000034320">
    <property type="component" value="Unassembled WGS sequence"/>
</dbReference>
<dbReference type="InterPro" id="IPR003646">
    <property type="entry name" value="SH3-like_bac-type"/>
</dbReference>
<evidence type="ECO:0000313" key="2">
    <source>
        <dbReference type="EMBL" id="KKS46088.1"/>
    </source>
</evidence>
<gene>
    <name evidence="2" type="ORF">UV09_C0023G0042</name>
</gene>
<name>A0A0G1C8Z8_9BACT</name>
<proteinExistence type="predicted"/>
<comment type="caution">
    <text evidence="2">The sequence shown here is derived from an EMBL/GenBank/DDBJ whole genome shotgun (WGS) entry which is preliminary data.</text>
</comment>
<dbReference type="AlphaFoldDB" id="A0A0G1C8Z8"/>
<reference evidence="2 3" key="1">
    <citation type="journal article" date="2015" name="Nature">
        <title>rRNA introns, odd ribosomes, and small enigmatic genomes across a large radiation of phyla.</title>
        <authorList>
            <person name="Brown C.T."/>
            <person name="Hug L.A."/>
            <person name="Thomas B.C."/>
            <person name="Sharon I."/>
            <person name="Castelle C.J."/>
            <person name="Singh A."/>
            <person name="Wilkins M.J."/>
            <person name="Williams K.H."/>
            <person name="Banfield J.F."/>
        </authorList>
    </citation>
    <scope>NUCLEOTIDE SEQUENCE [LARGE SCALE GENOMIC DNA]</scope>
</reference>
<organism evidence="2 3">
    <name type="scientific">Candidatus Gottesmanbacteria bacterium GW2011_GWA2_42_18</name>
    <dbReference type="NCBI Taxonomy" id="1618442"/>
    <lineage>
        <taxon>Bacteria</taxon>
        <taxon>Candidatus Gottesmaniibacteriota</taxon>
    </lineage>
</organism>
<dbReference type="PROSITE" id="PS51781">
    <property type="entry name" value="SH3B"/>
    <property type="match status" value="1"/>
</dbReference>
<dbReference type="SMART" id="SM00287">
    <property type="entry name" value="SH3b"/>
    <property type="match status" value="1"/>
</dbReference>
<dbReference type="Gene3D" id="2.30.30.40">
    <property type="entry name" value="SH3 Domains"/>
    <property type="match status" value="1"/>
</dbReference>
<feature type="domain" description="SH3b" evidence="1">
    <location>
        <begin position="215"/>
        <end position="283"/>
    </location>
</feature>